<dbReference type="EMBL" id="JBITGY010000002">
    <property type="protein sequence ID" value="MFI6496937.1"/>
    <property type="molecule type" value="Genomic_DNA"/>
</dbReference>
<evidence type="ECO:0000313" key="1">
    <source>
        <dbReference type="EMBL" id="MFI6496937.1"/>
    </source>
</evidence>
<name>A0ABW7YMI3_9ACTN</name>
<evidence type="ECO:0008006" key="3">
    <source>
        <dbReference type="Google" id="ProtNLM"/>
    </source>
</evidence>
<accession>A0ABW7YMI3</accession>
<comment type="caution">
    <text evidence="1">The sequence shown here is derived from an EMBL/GenBank/DDBJ whole genome shotgun (WGS) entry which is preliminary data.</text>
</comment>
<protein>
    <recommendedName>
        <fullName evidence="3">HNH endonuclease</fullName>
    </recommendedName>
</protein>
<dbReference type="RefSeq" id="WP_397079448.1">
    <property type="nucleotide sequence ID" value="NZ_JBITGY010000002.1"/>
</dbReference>
<gene>
    <name evidence="1" type="ORF">ACIBG2_06125</name>
</gene>
<organism evidence="1 2">
    <name type="scientific">Nonomuraea typhae</name>
    <dbReference type="NCBI Taxonomy" id="2603600"/>
    <lineage>
        <taxon>Bacteria</taxon>
        <taxon>Bacillati</taxon>
        <taxon>Actinomycetota</taxon>
        <taxon>Actinomycetes</taxon>
        <taxon>Streptosporangiales</taxon>
        <taxon>Streptosporangiaceae</taxon>
        <taxon>Nonomuraea</taxon>
    </lineage>
</organism>
<reference evidence="1 2" key="1">
    <citation type="submission" date="2024-10" db="EMBL/GenBank/DDBJ databases">
        <title>The Natural Products Discovery Center: Release of the First 8490 Sequenced Strains for Exploring Actinobacteria Biosynthetic Diversity.</title>
        <authorList>
            <person name="Kalkreuter E."/>
            <person name="Kautsar S.A."/>
            <person name="Yang D."/>
            <person name="Bader C.D."/>
            <person name="Teijaro C.N."/>
            <person name="Fluegel L."/>
            <person name="Davis C.M."/>
            <person name="Simpson J.R."/>
            <person name="Lauterbach L."/>
            <person name="Steele A.D."/>
            <person name="Gui C."/>
            <person name="Meng S."/>
            <person name="Li G."/>
            <person name="Viehrig K."/>
            <person name="Ye F."/>
            <person name="Su P."/>
            <person name="Kiefer A.F."/>
            <person name="Nichols A."/>
            <person name="Cepeda A.J."/>
            <person name="Yan W."/>
            <person name="Fan B."/>
            <person name="Jiang Y."/>
            <person name="Adhikari A."/>
            <person name="Zheng C.-J."/>
            <person name="Schuster L."/>
            <person name="Cowan T.M."/>
            <person name="Smanski M.J."/>
            <person name="Chevrette M.G."/>
            <person name="De Carvalho L.P.S."/>
            <person name="Shen B."/>
        </authorList>
    </citation>
    <scope>NUCLEOTIDE SEQUENCE [LARGE SCALE GENOMIC DNA]</scope>
    <source>
        <strain evidence="1 2">NPDC050545</strain>
    </source>
</reference>
<sequence length="294" mass="31760">MIRAVLTGENDELGQIPATDVAKLIVGLQQALAAAASTVVRQKRRGSTGRHPAIIEAASRLTFQGVEPGSVAAVFALPDLSSGVADQLDVGDIPDLGQLAFDRLMDALSSNDPDPELARAVARLSNDLNVGGHDRALRLVGDRGRVATIDQSVRDRMNTLARRRPVERDEQLVGSLVEADFERKTGRLQPAAGPAVAVSFSDDLADRIQESLRNVTQVVGHVTYDPSTHLPSRVDVDHVIIAEPLSDISFWQHVPADEQARQQGITAPQQIDDLHTDLDLTPEEIEAFFAVVDE</sequence>
<proteinExistence type="predicted"/>
<keyword evidence="2" id="KW-1185">Reference proteome</keyword>
<evidence type="ECO:0000313" key="2">
    <source>
        <dbReference type="Proteomes" id="UP001612741"/>
    </source>
</evidence>
<dbReference type="Proteomes" id="UP001612741">
    <property type="component" value="Unassembled WGS sequence"/>
</dbReference>